<dbReference type="RefSeq" id="WP_124328993.1">
    <property type="nucleotide sequence ID" value="NZ_BEXT01000001.1"/>
</dbReference>
<keyword evidence="4" id="KW-0535">Nitrogen fixation</keyword>
<accession>A0A401FXT4</accession>
<evidence type="ECO:0000256" key="1">
    <source>
        <dbReference type="ARBA" id="ARBA00002440"/>
    </source>
</evidence>
<name>A0A401FXT4_9BACT</name>
<reference evidence="6" key="2">
    <citation type="submission" date="2019-01" db="EMBL/GenBank/DDBJ databases">
        <title>Genome sequence of Desulfonema ishimotonii strain Tokyo 01.</title>
        <authorList>
            <person name="Fukui M."/>
        </authorList>
    </citation>
    <scope>NUCLEOTIDE SEQUENCE [LARGE SCALE GENOMIC DNA]</scope>
    <source>
        <strain evidence="6">Tokyo 01</strain>
    </source>
</reference>
<dbReference type="Gene3D" id="3.30.70.120">
    <property type="match status" value="1"/>
</dbReference>
<dbReference type="AlphaFoldDB" id="A0A401FXT4"/>
<evidence type="ECO:0000313" key="5">
    <source>
        <dbReference type="EMBL" id="GBC61744.1"/>
    </source>
</evidence>
<keyword evidence="3" id="KW-0804">Transcription</keyword>
<dbReference type="InterPro" id="IPR015867">
    <property type="entry name" value="N-reg_PII/ATP_PRibTrfase_C"/>
</dbReference>
<proteinExistence type="predicted"/>
<dbReference type="PANTHER" id="PTHR30115">
    <property type="entry name" value="NITROGEN REGULATORY PROTEIN P-II"/>
    <property type="match status" value="1"/>
</dbReference>
<dbReference type="SMART" id="SM00938">
    <property type="entry name" value="P-II"/>
    <property type="match status" value="1"/>
</dbReference>
<dbReference type="Proteomes" id="UP000288096">
    <property type="component" value="Unassembled WGS sequence"/>
</dbReference>
<gene>
    <name evidence="5" type="ORF">DENIS_2706</name>
</gene>
<keyword evidence="2" id="KW-0805">Transcription regulation</keyword>
<keyword evidence="6" id="KW-1185">Reference proteome</keyword>
<dbReference type="SUPFAM" id="SSF54913">
    <property type="entry name" value="GlnB-like"/>
    <property type="match status" value="1"/>
</dbReference>
<dbReference type="InterPro" id="IPR011322">
    <property type="entry name" value="N-reg_PII-like_a/b"/>
</dbReference>
<comment type="function">
    <text evidence="1">Could be involved in the regulation of nitrogen fixation.</text>
</comment>
<protein>
    <submittedName>
        <fullName evidence="5">P-II family nitrogen regulator</fullName>
    </submittedName>
</protein>
<dbReference type="OrthoDB" id="9802729at2"/>
<dbReference type="GO" id="GO:0005524">
    <property type="term" value="F:ATP binding"/>
    <property type="evidence" value="ECO:0007669"/>
    <property type="project" value="TreeGrafter"/>
</dbReference>
<dbReference type="Pfam" id="PF00543">
    <property type="entry name" value="P-II"/>
    <property type="match status" value="1"/>
</dbReference>
<dbReference type="PANTHER" id="PTHR30115:SF13">
    <property type="entry name" value="PII-LIKE PROTEIN GLNBI"/>
    <property type="match status" value="1"/>
</dbReference>
<reference evidence="6" key="1">
    <citation type="submission" date="2017-11" db="EMBL/GenBank/DDBJ databases">
        <authorList>
            <person name="Watanabe M."/>
            <person name="Kojima H."/>
        </authorList>
    </citation>
    <scope>NUCLEOTIDE SEQUENCE [LARGE SCALE GENOMIC DNA]</scope>
    <source>
        <strain evidence="6">Tokyo 01</strain>
    </source>
</reference>
<evidence type="ECO:0000313" key="6">
    <source>
        <dbReference type="Proteomes" id="UP000288096"/>
    </source>
</evidence>
<evidence type="ECO:0000256" key="3">
    <source>
        <dbReference type="ARBA" id="ARBA00023163"/>
    </source>
</evidence>
<dbReference type="PROSITE" id="PS51343">
    <property type="entry name" value="PII_GLNB_DOM"/>
    <property type="match status" value="1"/>
</dbReference>
<dbReference type="InterPro" id="IPR002187">
    <property type="entry name" value="N-reg_PII"/>
</dbReference>
<dbReference type="GO" id="GO:0006808">
    <property type="term" value="P:regulation of nitrogen utilization"/>
    <property type="evidence" value="ECO:0007669"/>
    <property type="project" value="InterPro"/>
</dbReference>
<evidence type="ECO:0000256" key="4">
    <source>
        <dbReference type="ARBA" id="ARBA00023231"/>
    </source>
</evidence>
<comment type="caution">
    <text evidence="5">The sequence shown here is derived from an EMBL/GenBank/DDBJ whole genome shotgun (WGS) entry which is preliminary data.</text>
</comment>
<dbReference type="PRINTS" id="PR00340">
    <property type="entry name" value="PIIGLNB"/>
</dbReference>
<dbReference type="GO" id="GO:0005829">
    <property type="term" value="C:cytosol"/>
    <property type="evidence" value="ECO:0007669"/>
    <property type="project" value="TreeGrafter"/>
</dbReference>
<dbReference type="GO" id="GO:0030234">
    <property type="term" value="F:enzyme regulator activity"/>
    <property type="evidence" value="ECO:0007669"/>
    <property type="project" value="InterPro"/>
</dbReference>
<evidence type="ECO:0000256" key="2">
    <source>
        <dbReference type="ARBA" id="ARBA00023015"/>
    </source>
</evidence>
<dbReference type="EMBL" id="BEXT01000001">
    <property type="protein sequence ID" value="GBC61744.1"/>
    <property type="molecule type" value="Genomic_DNA"/>
</dbReference>
<sequence>MIMIRSIVRPEKADSVLAALMDAGFPGVTKMSVVGRGKQRGIKIGEVTYDEIPKEMLLTVVKDPDKDFAIKTIIDAARTGEKGAYGDGKIFVVPVEEVYTISSGIKETPGGGVEEVEI</sequence>
<organism evidence="5 6">
    <name type="scientific">Desulfonema ishimotonii</name>
    <dbReference type="NCBI Taxonomy" id="45657"/>
    <lineage>
        <taxon>Bacteria</taxon>
        <taxon>Pseudomonadati</taxon>
        <taxon>Thermodesulfobacteriota</taxon>
        <taxon>Desulfobacteria</taxon>
        <taxon>Desulfobacterales</taxon>
        <taxon>Desulfococcaceae</taxon>
        <taxon>Desulfonema</taxon>
    </lineage>
</organism>